<dbReference type="CDD" id="cd02189">
    <property type="entry name" value="delta_zeta_tubulin-like"/>
    <property type="match status" value="1"/>
</dbReference>
<evidence type="ECO:0000259" key="6">
    <source>
        <dbReference type="SMART" id="SM00864"/>
    </source>
</evidence>
<accession>A0A640L1B5</accession>
<evidence type="ECO:0000256" key="3">
    <source>
        <dbReference type="ARBA" id="ARBA00022741"/>
    </source>
</evidence>
<keyword evidence="8" id="KW-1185">Reference proteome</keyword>
<dbReference type="SMART" id="SM00864">
    <property type="entry name" value="Tubulin"/>
    <property type="match status" value="1"/>
</dbReference>
<dbReference type="InterPro" id="IPR000217">
    <property type="entry name" value="Tubulin"/>
</dbReference>
<organism evidence="7 8">
    <name type="scientific">Leishmania tarentolae</name>
    <name type="common">Sauroleishmania tarentolae</name>
    <dbReference type="NCBI Taxonomy" id="5689"/>
    <lineage>
        <taxon>Eukaryota</taxon>
        <taxon>Discoba</taxon>
        <taxon>Euglenozoa</taxon>
        <taxon>Kinetoplastea</taxon>
        <taxon>Metakinetoplastina</taxon>
        <taxon>Trypanosomatida</taxon>
        <taxon>Trypanosomatidae</taxon>
        <taxon>Leishmaniinae</taxon>
        <taxon>Leishmania</taxon>
        <taxon>lizard Leishmania</taxon>
    </lineage>
</organism>
<evidence type="ECO:0000256" key="2">
    <source>
        <dbReference type="ARBA" id="ARBA00022701"/>
    </source>
</evidence>
<dbReference type="PANTHER" id="PTHR11588">
    <property type="entry name" value="TUBULIN"/>
    <property type="match status" value="1"/>
</dbReference>
<evidence type="ECO:0000313" key="8">
    <source>
        <dbReference type="Proteomes" id="UP000419144"/>
    </source>
</evidence>
<keyword evidence="4" id="KW-0342">GTP-binding</keyword>
<dbReference type="EMBL" id="BLBS01000057">
    <property type="protein sequence ID" value="GET93599.1"/>
    <property type="molecule type" value="Genomic_DNA"/>
</dbReference>
<proteinExistence type="inferred from homology"/>
<dbReference type="GO" id="GO:0007017">
    <property type="term" value="P:microtubule-based process"/>
    <property type="evidence" value="ECO:0007669"/>
    <property type="project" value="InterPro"/>
</dbReference>
<sequence length="542" mass="58848">MSTVHVFVGQCGNQVGTAFLDTIACEAEASVDESYQMRVSALDFRPALRVLPMQRHHQASTRVGSTTGLSRERTEEARRVGRQQYYSLSCCAQEKERAALDAALPQPRCVLVDMEPKVIAATMHRAHRQLEQDESSPLSYCSPPQSASGRLYSLAPQQCVTRGEGSANNWAFGYHEQGQSRRDAIAECLRRESEQQGTVVSTFHVLHSIAGGTGSGVSCLVAEEIKTMFPRSTLLHSVVWPFRCGEVVTQWYNMVMAVSTLGGLADGVCITYNDAVAEELKGARANRGFKDTGEVSFQLINQRISEVLAPLHLPQLLYTVPSPQKDLSKNRILGTGGGTRRGIVGGDPSGCVAEGTAPQRYATASDVVEALSLDPMMKFFTGSLAPQMVTDSTTWAGVLGEAARAAQHSFNAKLTDASAFYMQHRSCLWAIRGVAAHTDGIRELRHLMADTASSPFPMTSLFVSPAEEWRATPAYARPDHSVAFYGPTPLVGVSMADAAGRAEELLNVGAFVHHFERYGVSKAELRDAVAILYDTAAAYHLE</sequence>
<feature type="domain" description="Tubulin/FtsZ GTPase" evidence="6">
    <location>
        <begin position="96"/>
        <end position="315"/>
    </location>
</feature>
<keyword evidence="2" id="KW-0493">Microtubule</keyword>
<dbReference type="GO" id="GO:0005874">
    <property type="term" value="C:microtubule"/>
    <property type="evidence" value="ECO:0007669"/>
    <property type="project" value="UniProtKB-KW"/>
</dbReference>
<dbReference type="Proteomes" id="UP000419144">
    <property type="component" value="Unassembled WGS sequence"/>
</dbReference>
<dbReference type="Gene3D" id="3.40.50.1440">
    <property type="entry name" value="Tubulin/FtsZ, GTPase domain"/>
    <property type="match status" value="1"/>
</dbReference>
<reference evidence="7" key="1">
    <citation type="submission" date="2019-11" db="EMBL/GenBank/DDBJ databases">
        <title>Leishmania tarentolae CDS.</title>
        <authorList>
            <person name="Goto Y."/>
            <person name="Yamagishi J."/>
        </authorList>
    </citation>
    <scope>NUCLEOTIDE SEQUENCE [LARGE SCALE GENOMIC DNA]</scope>
    <source>
        <strain evidence="7">Parrot Tar II</strain>
    </source>
</reference>
<gene>
    <name evidence="7" type="ORF">LtaPh_3651300</name>
</gene>
<evidence type="ECO:0000313" key="7">
    <source>
        <dbReference type="EMBL" id="GET93599.1"/>
    </source>
</evidence>
<evidence type="ECO:0000256" key="4">
    <source>
        <dbReference type="ARBA" id="ARBA00023134"/>
    </source>
</evidence>
<protein>
    <submittedName>
        <fullName evidence="7">Delta tubulin, putative</fullName>
    </submittedName>
</protein>
<evidence type="ECO:0000256" key="1">
    <source>
        <dbReference type="ARBA" id="ARBA00009636"/>
    </source>
</evidence>
<dbReference type="SUPFAM" id="SSF52490">
    <property type="entry name" value="Tubulin nucleotide-binding domain-like"/>
    <property type="match status" value="1"/>
</dbReference>
<dbReference type="AlphaFoldDB" id="A0A640L1B5"/>
<comment type="caution">
    <text evidence="7">The sequence shown here is derived from an EMBL/GenBank/DDBJ whole genome shotgun (WGS) entry which is preliminary data.</text>
</comment>
<dbReference type="OrthoDB" id="10250004at2759"/>
<keyword evidence="3" id="KW-0547">Nucleotide-binding</keyword>
<dbReference type="PROSITE" id="PS00227">
    <property type="entry name" value="TUBULIN"/>
    <property type="match status" value="1"/>
</dbReference>
<dbReference type="InterPro" id="IPR036525">
    <property type="entry name" value="Tubulin/FtsZ_GTPase_sf"/>
</dbReference>
<dbReference type="InterPro" id="IPR003008">
    <property type="entry name" value="Tubulin_FtsZ_GTPase"/>
</dbReference>
<dbReference type="InterPro" id="IPR017975">
    <property type="entry name" value="Tubulin_CS"/>
</dbReference>
<feature type="region of interest" description="Disordered" evidence="5">
    <location>
        <begin position="56"/>
        <end position="76"/>
    </location>
</feature>
<comment type="similarity">
    <text evidence="1">Belongs to the tubulin family.</text>
</comment>
<dbReference type="Pfam" id="PF00091">
    <property type="entry name" value="Tubulin"/>
    <property type="match status" value="1"/>
</dbReference>
<feature type="compositionally biased region" description="Polar residues" evidence="5">
    <location>
        <begin position="60"/>
        <end position="69"/>
    </location>
</feature>
<name>A0A640L1B5_LEITA</name>
<evidence type="ECO:0000256" key="5">
    <source>
        <dbReference type="SAM" id="MobiDB-lite"/>
    </source>
</evidence>
<dbReference type="GO" id="GO:0005525">
    <property type="term" value="F:GTP binding"/>
    <property type="evidence" value="ECO:0007669"/>
    <property type="project" value="UniProtKB-KW"/>
</dbReference>
<dbReference type="VEuPathDB" id="TriTrypDB:LtaPh_3651300"/>